<name>A0A6A5VWJ0_9PLEO</name>
<evidence type="ECO:0000313" key="2">
    <source>
        <dbReference type="Proteomes" id="UP000799779"/>
    </source>
</evidence>
<evidence type="ECO:0000313" key="1">
    <source>
        <dbReference type="EMBL" id="KAF1993913.1"/>
    </source>
</evidence>
<dbReference type="Proteomes" id="UP000799779">
    <property type="component" value="Unassembled WGS sequence"/>
</dbReference>
<gene>
    <name evidence="1" type="ORF">P154DRAFT_48272</name>
</gene>
<proteinExistence type="predicted"/>
<dbReference type="EMBL" id="ML977679">
    <property type="protein sequence ID" value="KAF1993913.1"/>
    <property type="molecule type" value="Genomic_DNA"/>
</dbReference>
<organism evidence="1 2">
    <name type="scientific">Amniculicola lignicola CBS 123094</name>
    <dbReference type="NCBI Taxonomy" id="1392246"/>
    <lineage>
        <taxon>Eukaryota</taxon>
        <taxon>Fungi</taxon>
        <taxon>Dikarya</taxon>
        <taxon>Ascomycota</taxon>
        <taxon>Pezizomycotina</taxon>
        <taxon>Dothideomycetes</taxon>
        <taxon>Pleosporomycetidae</taxon>
        <taxon>Pleosporales</taxon>
        <taxon>Amniculicolaceae</taxon>
        <taxon>Amniculicola</taxon>
    </lineage>
</organism>
<accession>A0A6A5VWJ0</accession>
<dbReference type="AlphaFoldDB" id="A0A6A5VWJ0"/>
<sequence>MHLLGFLYLGPAMALSIAERAMPDGCTFIFPIVIGGVEAVESKFELDEEQYSSDSENKTAISRYDSFTSDVEYPAPEDASDFSDYMEQVKETLIQFTSIPPTASYCTLGLHFSEDSQLAFKSQDGWEPQIEVWTTAGGFPVDSQGKANLTRHNEPRKIKLFGTIVKTAKGQ</sequence>
<reference evidence="1" key="1">
    <citation type="journal article" date="2020" name="Stud. Mycol.">
        <title>101 Dothideomycetes genomes: a test case for predicting lifestyles and emergence of pathogens.</title>
        <authorList>
            <person name="Haridas S."/>
            <person name="Albert R."/>
            <person name="Binder M."/>
            <person name="Bloem J."/>
            <person name="Labutti K."/>
            <person name="Salamov A."/>
            <person name="Andreopoulos B."/>
            <person name="Baker S."/>
            <person name="Barry K."/>
            <person name="Bills G."/>
            <person name="Bluhm B."/>
            <person name="Cannon C."/>
            <person name="Castanera R."/>
            <person name="Culley D."/>
            <person name="Daum C."/>
            <person name="Ezra D."/>
            <person name="Gonzalez J."/>
            <person name="Henrissat B."/>
            <person name="Kuo A."/>
            <person name="Liang C."/>
            <person name="Lipzen A."/>
            <person name="Lutzoni F."/>
            <person name="Magnuson J."/>
            <person name="Mondo S."/>
            <person name="Nolan M."/>
            <person name="Ohm R."/>
            <person name="Pangilinan J."/>
            <person name="Park H.-J."/>
            <person name="Ramirez L."/>
            <person name="Alfaro M."/>
            <person name="Sun H."/>
            <person name="Tritt A."/>
            <person name="Yoshinaga Y."/>
            <person name="Zwiers L.-H."/>
            <person name="Turgeon B."/>
            <person name="Goodwin S."/>
            <person name="Spatafora J."/>
            <person name="Crous P."/>
            <person name="Grigoriev I."/>
        </authorList>
    </citation>
    <scope>NUCLEOTIDE SEQUENCE</scope>
    <source>
        <strain evidence="1">CBS 123094</strain>
    </source>
</reference>
<protein>
    <submittedName>
        <fullName evidence="1">Uncharacterized protein</fullName>
    </submittedName>
</protein>
<keyword evidence="2" id="KW-1185">Reference proteome</keyword>